<dbReference type="Proteomes" id="UP000249185">
    <property type="component" value="Unassembled WGS sequence"/>
</dbReference>
<organism evidence="1 2">
    <name type="scientific">Rhodovulum sulfidophilum</name>
    <name type="common">Rhodobacter sulfidophilus</name>
    <dbReference type="NCBI Taxonomy" id="35806"/>
    <lineage>
        <taxon>Bacteria</taxon>
        <taxon>Pseudomonadati</taxon>
        <taxon>Pseudomonadota</taxon>
        <taxon>Alphaproteobacteria</taxon>
        <taxon>Rhodobacterales</taxon>
        <taxon>Paracoccaceae</taxon>
        <taxon>Rhodovulum</taxon>
    </lineage>
</organism>
<dbReference type="EMBL" id="QFPW01000002">
    <property type="protein sequence ID" value="PZQ51304.1"/>
    <property type="molecule type" value="Genomic_DNA"/>
</dbReference>
<gene>
    <name evidence="1" type="ORF">DI556_03800</name>
</gene>
<evidence type="ECO:0000313" key="2">
    <source>
        <dbReference type="Proteomes" id="UP000249185"/>
    </source>
</evidence>
<protein>
    <submittedName>
        <fullName evidence="1">Uncharacterized protein</fullName>
    </submittedName>
</protein>
<evidence type="ECO:0000313" key="1">
    <source>
        <dbReference type="EMBL" id="PZQ51304.1"/>
    </source>
</evidence>
<proteinExistence type="predicted"/>
<sequence length="83" mass="9367">MFKHSIDICPDNTEELARRLDSLTETGAEIVQVVWQPRRVEREDQAGAFDTSGSFAIIWRSNAMLDAVALDERSRPEETAFVA</sequence>
<comment type="caution">
    <text evidence="1">The sequence shown here is derived from an EMBL/GenBank/DDBJ whole genome shotgun (WGS) entry which is preliminary data.</text>
</comment>
<accession>A0A2W5NDU6</accession>
<name>A0A2W5NDU6_RHOSU</name>
<reference evidence="1 2" key="1">
    <citation type="submission" date="2017-08" db="EMBL/GenBank/DDBJ databases">
        <title>Infants hospitalized years apart are colonized by the same room-sourced microbial strains.</title>
        <authorList>
            <person name="Brooks B."/>
            <person name="Olm M.R."/>
            <person name="Firek B.A."/>
            <person name="Baker R."/>
            <person name="Thomas B.C."/>
            <person name="Morowitz M.J."/>
            <person name="Banfield J.F."/>
        </authorList>
    </citation>
    <scope>NUCLEOTIDE SEQUENCE [LARGE SCALE GENOMIC DNA]</scope>
    <source>
        <strain evidence="1">S2_005_002_R2_34</strain>
    </source>
</reference>
<dbReference type="AlphaFoldDB" id="A0A2W5NDU6"/>